<gene>
    <name evidence="2" type="ORF">SPOG_02366</name>
</gene>
<accession>S9VY74</accession>
<dbReference type="GeneID" id="25036690"/>
<sequence length="174" mass="20034">MAEFSNKAGRIESPAMGFSASAPLERDWFLGMQDKSKRQDMNKATLESDTVESPIARQNSGAEIADRLSDRRHQSLHFDERKHEQSPRNSELETYFRLRRHRNLNRKKLLLKAFLLSLYTPAQIGIVSLVLQYMQCSKGLVLLFFISSLLFGIARFYCQYRACLIPNESIINGM</sequence>
<organism evidence="2 3">
    <name type="scientific">Schizosaccharomyces cryophilus (strain OY26 / ATCC MYA-4695 / CBS 11777 / NBRC 106824 / NRRL Y48691)</name>
    <name type="common">Fission yeast</name>
    <dbReference type="NCBI Taxonomy" id="653667"/>
    <lineage>
        <taxon>Eukaryota</taxon>
        <taxon>Fungi</taxon>
        <taxon>Dikarya</taxon>
        <taxon>Ascomycota</taxon>
        <taxon>Taphrinomycotina</taxon>
        <taxon>Schizosaccharomycetes</taxon>
        <taxon>Schizosaccharomycetales</taxon>
        <taxon>Schizosaccharomycetaceae</taxon>
        <taxon>Schizosaccharomyces</taxon>
    </lineage>
</organism>
<dbReference type="OMA" id="PLERDWF"/>
<feature type="transmembrane region" description="Helical" evidence="1">
    <location>
        <begin position="140"/>
        <end position="158"/>
    </location>
</feature>
<dbReference type="Proteomes" id="UP000015464">
    <property type="component" value="Unassembled WGS sequence"/>
</dbReference>
<keyword evidence="3" id="KW-1185">Reference proteome</keyword>
<protein>
    <submittedName>
        <fullName evidence="2">Uncharacterized protein</fullName>
    </submittedName>
</protein>
<name>S9VY74_SCHCR</name>
<reference evidence="2 3" key="1">
    <citation type="journal article" date="2011" name="Science">
        <title>Comparative functional genomics of the fission yeasts.</title>
        <authorList>
            <person name="Rhind N."/>
            <person name="Chen Z."/>
            <person name="Yassour M."/>
            <person name="Thompson D.A."/>
            <person name="Haas B.J."/>
            <person name="Habib N."/>
            <person name="Wapinski I."/>
            <person name="Roy S."/>
            <person name="Lin M.F."/>
            <person name="Heiman D.I."/>
            <person name="Young S.K."/>
            <person name="Furuya K."/>
            <person name="Guo Y."/>
            <person name="Pidoux A."/>
            <person name="Chen H.M."/>
            <person name="Robbertse B."/>
            <person name="Goldberg J.M."/>
            <person name="Aoki K."/>
            <person name="Bayne E.H."/>
            <person name="Berlin A.M."/>
            <person name="Desjardins C.A."/>
            <person name="Dobbs E."/>
            <person name="Dukaj L."/>
            <person name="Fan L."/>
            <person name="FitzGerald M.G."/>
            <person name="French C."/>
            <person name="Gujja S."/>
            <person name="Hansen K."/>
            <person name="Keifenheim D."/>
            <person name="Levin J.Z."/>
            <person name="Mosher R.A."/>
            <person name="Mueller C.A."/>
            <person name="Pfiffner J."/>
            <person name="Priest M."/>
            <person name="Russ C."/>
            <person name="Smialowska A."/>
            <person name="Swoboda P."/>
            <person name="Sykes S.M."/>
            <person name="Vaughn M."/>
            <person name="Vengrova S."/>
            <person name="Yoder R."/>
            <person name="Zeng Q."/>
            <person name="Allshire R."/>
            <person name="Baulcombe D."/>
            <person name="Birren B.W."/>
            <person name="Brown W."/>
            <person name="Ekwall K."/>
            <person name="Kellis M."/>
            <person name="Leatherwood J."/>
            <person name="Levin H."/>
            <person name="Margalit H."/>
            <person name="Martienssen R."/>
            <person name="Nieduszynski C.A."/>
            <person name="Spatafora J.W."/>
            <person name="Friedman N."/>
            <person name="Dalgaard J.Z."/>
            <person name="Baumann P."/>
            <person name="Niki H."/>
            <person name="Regev A."/>
            <person name="Nusbaum C."/>
        </authorList>
    </citation>
    <scope>NUCLEOTIDE SEQUENCE [LARGE SCALE GENOMIC DNA]</scope>
    <source>
        <strain evidence="3">OY26 / ATCC MYA-4695 / CBS 11777 / NBRC 106824 / NRRL Y48691</strain>
    </source>
</reference>
<dbReference type="RefSeq" id="XP_013023762.1">
    <property type="nucleotide sequence ID" value="XM_013168308.1"/>
</dbReference>
<feature type="transmembrane region" description="Helical" evidence="1">
    <location>
        <begin position="109"/>
        <end position="134"/>
    </location>
</feature>
<keyword evidence="1" id="KW-0812">Transmembrane</keyword>
<keyword evidence="1" id="KW-1133">Transmembrane helix</keyword>
<proteinExistence type="predicted"/>
<keyword evidence="1" id="KW-0472">Membrane</keyword>
<evidence type="ECO:0000256" key="1">
    <source>
        <dbReference type="SAM" id="Phobius"/>
    </source>
</evidence>
<evidence type="ECO:0000313" key="2">
    <source>
        <dbReference type="EMBL" id="EPY51189.1"/>
    </source>
</evidence>
<dbReference type="EMBL" id="KE546991">
    <property type="protein sequence ID" value="EPY51189.1"/>
    <property type="molecule type" value="Genomic_DNA"/>
</dbReference>
<dbReference type="HOGENOM" id="CLU_109490_0_0_1"/>
<dbReference type="AlphaFoldDB" id="S9VY74"/>
<dbReference type="OrthoDB" id="10393465at2759"/>
<evidence type="ECO:0000313" key="3">
    <source>
        <dbReference type="Proteomes" id="UP000015464"/>
    </source>
</evidence>